<protein>
    <submittedName>
        <fullName evidence="2">Uncharacterized protein</fullName>
    </submittedName>
</protein>
<dbReference type="Proteomes" id="UP000020077">
    <property type="component" value="Unassembled WGS sequence"/>
</dbReference>
<sequence length="72" mass="7891">MRANRGGDRRQCNSGPPTGVAERRCGSDRRRFQLTGESIAAVEARLAALACQRDENREDDGSGWDKVIISLS</sequence>
<dbReference type="AlphaFoldDB" id="A0A080LV34"/>
<proteinExistence type="predicted"/>
<evidence type="ECO:0000256" key="1">
    <source>
        <dbReference type="SAM" id="MobiDB-lite"/>
    </source>
</evidence>
<evidence type="ECO:0000313" key="3">
    <source>
        <dbReference type="Proteomes" id="UP000020077"/>
    </source>
</evidence>
<organism evidence="2 3">
    <name type="scientific">Candidatus Accumulibacter phosphatis</name>
    <dbReference type="NCBI Taxonomy" id="327160"/>
    <lineage>
        <taxon>Bacteria</taxon>
        <taxon>Pseudomonadati</taxon>
        <taxon>Pseudomonadota</taxon>
        <taxon>Betaproteobacteria</taxon>
        <taxon>Candidatus Accumulibacter</taxon>
    </lineage>
</organism>
<comment type="caution">
    <text evidence="2">The sequence shown here is derived from an EMBL/GenBank/DDBJ whole genome shotgun (WGS) entry which is preliminary data.</text>
</comment>
<accession>A0A080LV34</accession>
<dbReference type="EMBL" id="JDVG02000387">
    <property type="protein sequence ID" value="KFB72451.1"/>
    <property type="molecule type" value="Genomic_DNA"/>
</dbReference>
<evidence type="ECO:0000313" key="2">
    <source>
        <dbReference type="EMBL" id="KFB72451.1"/>
    </source>
</evidence>
<feature type="compositionally biased region" description="Basic and acidic residues" evidence="1">
    <location>
        <begin position="1"/>
        <end position="11"/>
    </location>
</feature>
<gene>
    <name evidence="2" type="ORF">AW09_002357</name>
</gene>
<name>A0A080LV34_9PROT</name>
<reference evidence="2 3" key="1">
    <citation type="submission" date="2014-02" db="EMBL/GenBank/DDBJ databases">
        <title>Expanding our view of genomic diversity in Candidatus Accumulibacter clades.</title>
        <authorList>
            <person name="Skennerton C.T."/>
            <person name="Barr J.J."/>
            <person name="Slater F.R."/>
            <person name="Bond P.L."/>
            <person name="Tyson G.W."/>
        </authorList>
    </citation>
    <scope>NUCLEOTIDE SEQUENCE [LARGE SCALE GENOMIC DNA]</scope>
    <source>
        <strain evidence="3">BA-91</strain>
    </source>
</reference>
<feature type="region of interest" description="Disordered" evidence="1">
    <location>
        <begin position="1"/>
        <end position="27"/>
    </location>
</feature>